<feature type="chain" id="PRO_5032972290" evidence="1">
    <location>
        <begin position="19"/>
        <end position="303"/>
    </location>
</feature>
<proteinExistence type="predicted"/>
<gene>
    <name evidence="2" type="ORF">HNR46_002971</name>
</gene>
<evidence type="ECO:0000256" key="1">
    <source>
        <dbReference type="SAM" id="SignalP"/>
    </source>
</evidence>
<comment type="caution">
    <text evidence="2">The sequence shown here is derived from an EMBL/GenBank/DDBJ whole genome shotgun (WGS) entry which is preliminary data.</text>
</comment>
<dbReference type="RefSeq" id="WP_184019999.1">
    <property type="nucleotide sequence ID" value="NZ_JACHFD010000015.1"/>
</dbReference>
<name>A0A840V546_9BACT</name>
<dbReference type="Proteomes" id="UP000557717">
    <property type="component" value="Unassembled WGS sequence"/>
</dbReference>
<dbReference type="EMBL" id="JACHFD010000015">
    <property type="protein sequence ID" value="MBB5352723.1"/>
    <property type="molecule type" value="Genomic_DNA"/>
</dbReference>
<accession>A0A840V546</accession>
<protein>
    <submittedName>
        <fullName evidence="2">Uncharacterized protein</fullName>
    </submittedName>
</protein>
<dbReference type="AlphaFoldDB" id="A0A840V546"/>
<keyword evidence="3" id="KW-1185">Reference proteome</keyword>
<organism evidence="2 3">
    <name type="scientific">Haloferula luteola</name>
    <dbReference type="NCBI Taxonomy" id="595692"/>
    <lineage>
        <taxon>Bacteria</taxon>
        <taxon>Pseudomonadati</taxon>
        <taxon>Verrucomicrobiota</taxon>
        <taxon>Verrucomicrobiia</taxon>
        <taxon>Verrucomicrobiales</taxon>
        <taxon>Verrucomicrobiaceae</taxon>
        <taxon>Haloferula</taxon>
    </lineage>
</organism>
<reference evidence="2 3" key="1">
    <citation type="submission" date="2020-08" db="EMBL/GenBank/DDBJ databases">
        <title>Genomic Encyclopedia of Type Strains, Phase IV (KMG-IV): sequencing the most valuable type-strain genomes for metagenomic binning, comparative biology and taxonomic classification.</title>
        <authorList>
            <person name="Goeker M."/>
        </authorList>
    </citation>
    <scope>NUCLEOTIDE SEQUENCE [LARGE SCALE GENOMIC DNA]</scope>
    <source>
        <strain evidence="2 3">YC6886</strain>
    </source>
</reference>
<evidence type="ECO:0000313" key="3">
    <source>
        <dbReference type="Proteomes" id="UP000557717"/>
    </source>
</evidence>
<feature type="signal peptide" evidence="1">
    <location>
        <begin position="1"/>
        <end position="18"/>
    </location>
</feature>
<keyword evidence="1" id="KW-0732">Signal</keyword>
<evidence type="ECO:0000313" key="2">
    <source>
        <dbReference type="EMBL" id="MBB5352723.1"/>
    </source>
</evidence>
<sequence length="303" mass="32091">MNALACLFLATAPIIALAGPYSGAAGTTGSEAIAMGDSRFLGWASGHSALTYGSDVDSTWRTPAKATGPATGDSFDIVCLGNGGRITLIFPLPVCDGDGPDFAVFENAFSNTFLELAFVEVSSDGENFHRFPTASLTASLVGAFGTVDPTQIDGFAGKHRLGYGTPFDLADLPDDPTLDKQSIRFIRIVDIIGDGKTKDSSNRPIYDPTPTVGSGGFDLEAVGILHANDGPIATLDLAKIEDGIRLHWESNPGSTYQVETSSTLVDWEIAETIAGSPTGSLTEWISPPTTETHRYWRIVRLTQ</sequence>